<evidence type="ECO:0000313" key="2">
    <source>
        <dbReference type="EMBL" id="KZN63449.1"/>
    </source>
</evidence>
<gene>
    <name evidence="2" type="ORF">N473_16640</name>
</gene>
<dbReference type="Proteomes" id="UP000076486">
    <property type="component" value="Unassembled WGS sequence"/>
</dbReference>
<feature type="transmembrane region" description="Helical" evidence="1">
    <location>
        <begin position="99"/>
        <end position="120"/>
    </location>
</feature>
<keyword evidence="1" id="KW-0812">Transmembrane</keyword>
<dbReference type="Pfam" id="PF05987">
    <property type="entry name" value="DUF898"/>
    <property type="match status" value="1"/>
</dbReference>
<feature type="transmembrane region" description="Helical" evidence="1">
    <location>
        <begin position="196"/>
        <end position="219"/>
    </location>
</feature>
<comment type="caution">
    <text evidence="2">The sequence shown here is derived from an EMBL/GenBank/DDBJ whole genome shotgun (WGS) entry which is preliminary data.</text>
</comment>
<evidence type="ECO:0000256" key="1">
    <source>
        <dbReference type="SAM" id="Phobius"/>
    </source>
</evidence>
<protein>
    <submittedName>
        <fullName evidence="2">Uncharacterized protein</fullName>
    </submittedName>
</protein>
<keyword evidence="1" id="KW-1133">Transmembrane helix</keyword>
<sequence length="350" mass="38687">MYMDSTNQPTQVGQDTPKLISFTGNAKDFFGIWIVNLLLSIATLGIYSAWATVRTKQYFYGNTSIDGHRFEYLATPMQILKGRVVAALLLVAYLFCANYFPVIGLIMALALTIAAPWLINQSFKFNMRMTRLRNIRFNFQGSYGQAFKVFVLLPILCLLTLYLLTPWALKKIDEYLCNNMQFGDKPFSAKLSTSTYLSAILITFLSSLASIPLIIAIIFTAGGSFENSANALFIVVPAYFACIYLLKAIYQAIIRNHIFNSTTINDVAELHSDLSPARYAYVEATNILAIGATLGLAYPWAKIRKTHVLAKASAISLLPTADSVLDTMDSSESSLGDEAATLFDVDVSLT</sequence>
<accession>A0A162AXT1</accession>
<dbReference type="AlphaFoldDB" id="A0A162AXT1"/>
<keyword evidence="1" id="KW-0472">Membrane</keyword>
<feature type="transmembrane region" description="Helical" evidence="1">
    <location>
        <begin position="141"/>
        <end position="164"/>
    </location>
</feature>
<dbReference type="PATRIC" id="fig|1365248.3.peg.2246"/>
<evidence type="ECO:0000313" key="3">
    <source>
        <dbReference type="Proteomes" id="UP000076486"/>
    </source>
</evidence>
<organism evidence="2 3">
    <name type="scientific">Pseudoalteromonas luteoviolacea CPMOR-1</name>
    <dbReference type="NCBI Taxonomy" id="1365248"/>
    <lineage>
        <taxon>Bacteria</taxon>
        <taxon>Pseudomonadati</taxon>
        <taxon>Pseudomonadota</taxon>
        <taxon>Gammaproteobacteria</taxon>
        <taxon>Alteromonadales</taxon>
        <taxon>Pseudoalteromonadaceae</taxon>
        <taxon>Pseudoalteromonas</taxon>
    </lineage>
</organism>
<proteinExistence type="predicted"/>
<feature type="transmembrane region" description="Helical" evidence="1">
    <location>
        <begin position="231"/>
        <end position="253"/>
    </location>
</feature>
<feature type="transmembrane region" description="Helical" evidence="1">
    <location>
        <begin position="279"/>
        <end position="301"/>
    </location>
</feature>
<feature type="transmembrane region" description="Helical" evidence="1">
    <location>
        <begin position="72"/>
        <end position="93"/>
    </location>
</feature>
<dbReference type="EMBL" id="AUYC01000027">
    <property type="protein sequence ID" value="KZN63449.1"/>
    <property type="molecule type" value="Genomic_DNA"/>
</dbReference>
<dbReference type="InterPro" id="IPR010295">
    <property type="entry name" value="DUF898"/>
</dbReference>
<name>A0A162AXT1_9GAMM</name>
<feature type="transmembrane region" description="Helical" evidence="1">
    <location>
        <begin position="30"/>
        <end position="51"/>
    </location>
</feature>
<reference evidence="2 3" key="1">
    <citation type="submission" date="2013-07" db="EMBL/GenBank/DDBJ databases">
        <title>Comparative Genomic and Metabolomic Analysis of Twelve Strains of Pseudoalteromonas luteoviolacea.</title>
        <authorList>
            <person name="Vynne N.G."/>
            <person name="Mansson M."/>
            <person name="Gram L."/>
        </authorList>
    </citation>
    <scope>NUCLEOTIDE SEQUENCE [LARGE SCALE GENOMIC DNA]</scope>
    <source>
        <strain evidence="2 3">CPMOR-1</strain>
    </source>
</reference>